<keyword evidence="1" id="KW-0472">Membrane</keyword>
<organism evidence="2">
    <name type="scientific">Fagus sylvatica</name>
    <name type="common">Beechnut</name>
    <dbReference type="NCBI Taxonomy" id="28930"/>
    <lineage>
        <taxon>Eukaryota</taxon>
        <taxon>Viridiplantae</taxon>
        <taxon>Streptophyta</taxon>
        <taxon>Embryophyta</taxon>
        <taxon>Tracheophyta</taxon>
        <taxon>Spermatophyta</taxon>
        <taxon>Magnoliopsida</taxon>
        <taxon>eudicotyledons</taxon>
        <taxon>Gunneridae</taxon>
        <taxon>Pentapetalae</taxon>
        <taxon>rosids</taxon>
        <taxon>fabids</taxon>
        <taxon>Fagales</taxon>
        <taxon>Fagaceae</taxon>
        <taxon>Fagus</taxon>
    </lineage>
</organism>
<keyword evidence="1" id="KW-1133">Transmembrane helix</keyword>
<feature type="transmembrane region" description="Helical" evidence="1">
    <location>
        <begin position="253"/>
        <end position="273"/>
    </location>
</feature>
<keyword evidence="1" id="KW-0812">Transmembrane</keyword>
<dbReference type="EMBL" id="OIVN01001779">
    <property type="protein sequence ID" value="SPC97489.1"/>
    <property type="molecule type" value="Genomic_DNA"/>
</dbReference>
<name>A0A2N9GDP7_FAGSY</name>
<accession>A0A2N9GDP7</accession>
<sequence length="848" mass="90789">MVVANTIVSEISDTAIMMEVCVYTHFEVNFGCGYLNHFPLQFRKRATAALSGVETSTEISDNIIAEAAQDVAVDTSNNVARGTADKIAAGFANVTDKSSSSGAAAEEIEDEDAEIDAAETVSDAETVAAEVNSTDERTASGAFSRGEGMVAEASTGEDVVSMDELEAAEASFDDVPLASASNPRSVERIVDEHKTVGVVTSAVRAVETTPITITSSASIHFSCAIVRSTWVVGAGLISTCGGLPEWVSMILEWVNLELEIWVFGGFGSLWWWVRGGGLGLGIRWVWVFVVVGAWWWLGFGYSVGLGLCGGGCVVVAWVWVFPWVWVFVVVGAWWWLGFGYSVGLGLCGGGCVVVAWVWVFGGFGSLWWWVRGGGLGLGLSVGLGLCGGGCVVVAWVWVFPWVWVFVVVGAWWWLGFVDSVGLGLCGGGVPTPLSPLHESSGTAPTPVVIAAVVPAVVTVQESDTVPTVAEEVLGSEGVSAHIPDIPEEATANEDPVQANVTPGILAEAEGHVAGAQVADMEVTAPVTVHTSPTRTGEPSRRGLIPTYCPPCYGYILYVSPASMGFLEAAMKLLQRKEEGIRLQQWNLPPEVNQGCCLLPGLLHWGLLFLLRWMPFSESSTVPRGGVRFLEALWKKYGSCSAYLKLGVYIRGSMLTLLCLKRIVAGVTAEIVENASNMQEVPTVKDVIVLGMIPKQDSQHRRGDSPQDRDYDPEGDDLAFVVRKCFLDSPVESPKCEGCFCDGAMWRAEGDHDMDLNLKGSQAMHVSCDFGFHKLIIVPPSKPNASSSMATKISGLTPLHQTTLLKSDQHKESSFLTGLGRGSYSLSPFGTEMGMVMGFLSHFSNFHAS</sequence>
<reference evidence="2" key="1">
    <citation type="submission" date="2018-02" db="EMBL/GenBank/DDBJ databases">
        <authorList>
            <person name="Cohen D.B."/>
            <person name="Kent A.D."/>
        </authorList>
    </citation>
    <scope>NUCLEOTIDE SEQUENCE</scope>
</reference>
<evidence type="ECO:0000256" key="1">
    <source>
        <dbReference type="SAM" id="Phobius"/>
    </source>
</evidence>
<protein>
    <submittedName>
        <fullName evidence="2">Uncharacterized protein</fullName>
    </submittedName>
</protein>
<feature type="transmembrane region" description="Helical" evidence="1">
    <location>
        <begin position="314"/>
        <end position="336"/>
    </location>
</feature>
<feature type="transmembrane region" description="Helical" evidence="1">
    <location>
        <begin position="381"/>
        <end position="414"/>
    </location>
</feature>
<evidence type="ECO:0000313" key="2">
    <source>
        <dbReference type="EMBL" id="SPC97489.1"/>
    </source>
</evidence>
<feature type="transmembrane region" description="Helical" evidence="1">
    <location>
        <begin position="285"/>
        <end position="307"/>
    </location>
</feature>
<feature type="transmembrane region" description="Helical" evidence="1">
    <location>
        <begin position="342"/>
        <end position="369"/>
    </location>
</feature>
<dbReference type="AlphaFoldDB" id="A0A2N9GDP7"/>
<proteinExistence type="predicted"/>
<gene>
    <name evidence="2" type="ORF">FSB_LOCUS25371</name>
</gene>